<keyword evidence="1" id="KW-1133">Transmembrane helix</keyword>
<keyword evidence="1" id="KW-0472">Membrane</keyword>
<evidence type="ECO:0000313" key="2">
    <source>
        <dbReference type="EMBL" id="MEJ2861683.1"/>
    </source>
</evidence>
<accession>A0ABU8M5K4</accession>
<protein>
    <submittedName>
        <fullName evidence="2">Uncharacterized protein</fullName>
    </submittedName>
</protein>
<dbReference type="EMBL" id="JBBEGM010000003">
    <property type="protein sequence ID" value="MEJ2861683.1"/>
    <property type="molecule type" value="Genomic_DNA"/>
</dbReference>
<reference evidence="2 3" key="1">
    <citation type="submission" date="2024-03" db="EMBL/GenBank/DDBJ databases">
        <title>Actinomycetospora sp. OC33-EN07, a novel actinomycete isolated from wild orchid (Aerides multiflora).</title>
        <authorList>
            <person name="Suriyachadkun C."/>
        </authorList>
    </citation>
    <scope>NUCLEOTIDE SEQUENCE [LARGE SCALE GENOMIC DNA]</scope>
    <source>
        <strain evidence="2 3">OC33-EN07</strain>
    </source>
</reference>
<evidence type="ECO:0000256" key="1">
    <source>
        <dbReference type="SAM" id="Phobius"/>
    </source>
</evidence>
<evidence type="ECO:0000313" key="3">
    <source>
        <dbReference type="Proteomes" id="UP001369736"/>
    </source>
</evidence>
<dbReference type="Proteomes" id="UP001369736">
    <property type="component" value="Unassembled WGS sequence"/>
</dbReference>
<comment type="caution">
    <text evidence="2">The sequence shown here is derived from an EMBL/GenBank/DDBJ whole genome shotgun (WGS) entry which is preliminary data.</text>
</comment>
<keyword evidence="1" id="KW-0812">Transmembrane</keyword>
<gene>
    <name evidence="2" type="ORF">WCD58_10970</name>
</gene>
<sequence>MYEVDPLDDEVGSLPGDLLAEFAEVCRALELSPRTVGRPWVASNPTGLRVVTFGAGLAALVFGVIEDERRVFLVSLVVV</sequence>
<dbReference type="RefSeq" id="WP_337702591.1">
    <property type="nucleotide sequence ID" value="NZ_JBBEGM010000003.1"/>
</dbReference>
<name>A0ABU8M5K4_9PSEU</name>
<keyword evidence="3" id="KW-1185">Reference proteome</keyword>
<feature type="transmembrane region" description="Helical" evidence="1">
    <location>
        <begin position="46"/>
        <end position="65"/>
    </location>
</feature>
<proteinExistence type="predicted"/>
<organism evidence="2 3">
    <name type="scientific">Actinomycetospora flava</name>
    <dbReference type="NCBI Taxonomy" id="3129232"/>
    <lineage>
        <taxon>Bacteria</taxon>
        <taxon>Bacillati</taxon>
        <taxon>Actinomycetota</taxon>
        <taxon>Actinomycetes</taxon>
        <taxon>Pseudonocardiales</taxon>
        <taxon>Pseudonocardiaceae</taxon>
        <taxon>Actinomycetospora</taxon>
    </lineage>
</organism>